<evidence type="ECO:0000256" key="7">
    <source>
        <dbReference type="RuleBase" id="RU363032"/>
    </source>
</evidence>
<feature type="transmembrane region" description="Helical" evidence="7">
    <location>
        <begin position="260"/>
        <end position="279"/>
    </location>
</feature>
<dbReference type="PROSITE" id="PS51257">
    <property type="entry name" value="PROKAR_LIPOPROTEIN"/>
    <property type="match status" value="1"/>
</dbReference>
<feature type="transmembrane region" description="Helical" evidence="7">
    <location>
        <begin position="141"/>
        <end position="162"/>
    </location>
</feature>
<evidence type="ECO:0000313" key="10">
    <source>
        <dbReference type="Proteomes" id="UP000245412"/>
    </source>
</evidence>
<dbReference type="PANTHER" id="PTHR43744">
    <property type="entry name" value="ABC TRANSPORTER PERMEASE PROTEIN MG189-RELATED-RELATED"/>
    <property type="match status" value="1"/>
</dbReference>
<evidence type="ECO:0000256" key="4">
    <source>
        <dbReference type="ARBA" id="ARBA00022692"/>
    </source>
</evidence>
<dbReference type="CDD" id="cd06261">
    <property type="entry name" value="TM_PBP2"/>
    <property type="match status" value="1"/>
</dbReference>
<evidence type="ECO:0000256" key="2">
    <source>
        <dbReference type="ARBA" id="ARBA00022448"/>
    </source>
</evidence>
<organism evidence="9 10">
    <name type="scientific">Murimonas intestini</name>
    <dbReference type="NCBI Taxonomy" id="1337051"/>
    <lineage>
        <taxon>Bacteria</taxon>
        <taxon>Bacillati</taxon>
        <taxon>Bacillota</taxon>
        <taxon>Clostridia</taxon>
        <taxon>Lachnospirales</taxon>
        <taxon>Lachnospiraceae</taxon>
        <taxon>Murimonas</taxon>
    </lineage>
</organism>
<keyword evidence="3" id="KW-1003">Cell membrane</keyword>
<feature type="transmembrane region" description="Helical" evidence="7">
    <location>
        <begin position="12"/>
        <end position="37"/>
    </location>
</feature>
<comment type="subcellular location">
    <subcellularLocation>
        <location evidence="1 7">Cell membrane</location>
        <topology evidence="1 7">Multi-pass membrane protein</topology>
    </subcellularLocation>
</comment>
<evidence type="ECO:0000259" key="8">
    <source>
        <dbReference type="PROSITE" id="PS50928"/>
    </source>
</evidence>
<evidence type="ECO:0000313" key="9">
    <source>
        <dbReference type="EMBL" id="PWJ76630.1"/>
    </source>
</evidence>
<dbReference type="InterPro" id="IPR000515">
    <property type="entry name" value="MetI-like"/>
</dbReference>
<keyword evidence="2 7" id="KW-0813">Transport</keyword>
<evidence type="ECO:0000256" key="3">
    <source>
        <dbReference type="ARBA" id="ARBA00022475"/>
    </source>
</evidence>
<keyword evidence="4 7" id="KW-0812">Transmembrane</keyword>
<sequence length="294" mass="32964">MKKRKHISLFDAVVWLILIISAASCLFPILNTVAISFSDKTSALTGKVGLIPKNFTLAAYEALVQETQFFRSFLNSVVRVILGTAINMFLSVMMAYPLSKDKTAFPSRNIYMWIVVFTMLFSGGLIPTFLLINQLKLMDTIWALVLPGAVPVFSVIILMNFFKGIPKGLEEAAAMDGASPWYIMWRIFVPLAKPAIATIALFAIVNHWNAFFDGKIYINSPEKLPLQTYIQSLTADTSRRYANMTYDQILRQQQLSTLTFNSAKIVVSMIPILAIYPFLQKYFVSGIVMGAVKE</sequence>
<dbReference type="Proteomes" id="UP000245412">
    <property type="component" value="Unassembled WGS sequence"/>
</dbReference>
<protein>
    <submittedName>
        <fullName evidence="9">Aldouronate transport system permease protein</fullName>
    </submittedName>
</protein>
<evidence type="ECO:0000256" key="6">
    <source>
        <dbReference type="ARBA" id="ARBA00023136"/>
    </source>
</evidence>
<dbReference type="InterPro" id="IPR035906">
    <property type="entry name" value="MetI-like_sf"/>
</dbReference>
<dbReference type="RefSeq" id="WP_109625781.1">
    <property type="nucleotide sequence ID" value="NZ_JANKBI010000008.1"/>
</dbReference>
<keyword evidence="5 7" id="KW-1133">Transmembrane helix</keyword>
<dbReference type="Pfam" id="PF00528">
    <property type="entry name" value="BPD_transp_1"/>
    <property type="match status" value="1"/>
</dbReference>
<proteinExistence type="inferred from homology"/>
<feature type="domain" description="ABC transmembrane type-1" evidence="8">
    <location>
        <begin position="73"/>
        <end position="276"/>
    </location>
</feature>
<dbReference type="Gene3D" id="1.10.3720.10">
    <property type="entry name" value="MetI-like"/>
    <property type="match status" value="1"/>
</dbReference>
<name>A0AB73T591_9FIRM</name>
<feature type="transmembrane region" description="Helical" evidence="7">
    <location>
        <begin position="77"/>
        <end position="98"/>
    </location>
</feature>
<feature type="transmembrane region" description="Helical" evidence="7">
    <location>
        <begin position="110"/>
        <end position="135"/>
    </location>
</feature>
<dbReference type="GO" id="GO:0055085">
    <property type="term" value="P:transmembrane transport"/>
    <property type="evidence" value="ECO:0007669"/>
    <property type="project" value="InterPro"/>
</dbReference>
<dbReference type="PROSITE" id="PS50928">
    <property type="entry name" value="ABC_TM1"/>
    <property type="match status" value="1"/>
</dbReference>
<keyword evidence="10" id="KW-1185">Reference proteome</keyword>
<accession>A0AB73T591</accession>
<comment type="caution">
    <text evidence="9">The sequence shown here is derived from an EMBL/GenBank/DDBJ whole genome shotgun (WGS) entry which is preliminary data.</text>
</comment>
<dbReference type="EMBL" id="QGGY01000004">
    <property type="protein sequence ID" value="PWJ76630.1"/>
    <property type="molecule type" value="Genomic_DNA"/>
</dbReference>
<gene>
    <name evidence="9" type="ORF">C7383_10476</name>
</gene>
<dbReference type="AlphaFoldDB" id="A0AB73T591"/>
<keyword evidence="6 7" id="KW-0472">Membrane</keyword>
<feature type="transmembrane region" description="Helical" evidence="7">
    <location>
        <begin position="183"/>
        <end position="205"/>
    </location>
</feature>
<dbReference type="GO" id="GO:0005886">
    <property type="term" value="C:plasma membrane"/>
    <property type="evidence" value="ECO:0007669"/>
    <property type="project" value="UniProtKB-SubCell"/>
</dbReference>
<comment type="similarity">
    <text evidence="7">Belongs to the binding-protein-dependent transport system permease family.</text>
</comment>
<evidence type="ECO:0000256" key="1">
    <source>
        <dbReference type="ARBA" id="ARBA00004651"/>
    </source>
</evidence>
<dbReference type="PANTHER" id="PTHR43744:SF9">
    <property type="entry name" value="POLYGALACTURONAN_RHAMNOGALACTURONAN TRANSPORT SYSTEM PERMEASE PROTEIN YTCP"/>
    <property type="match status" value="1"/>
</dbReference>
<reference evidence="9 10" key="1">
    <citation type="submission" date="2018-05" db="EMBL/GenBank/DDBJ databases">
        <authorList>
            <person name="Goeker M."/>
            <person name="Huntemann M."/>
            <person name="Clum A."/>
            <person name="Pillay M."/>
            <person name="Palaniappan K."/>
            <person name="Varghese N."/>
            <person name="Mikhailova N."/>
            <person name="Stamatis D."/>
            <person name="Reddy T."/>
            <person name="Daum C."/>
            <person name="Shapiro N."/>
            <person name="Ivanova N."/>
            <person name="Kyrpides N."/>
            <person name="Woyke T."/>
        </authorList>
    </citation>
    <scope>NUCLEOTIDE SEQUENCE [LARGE SCALE GENOMIC DNA]</scope>
    <source>
        <strain evidence="9 10">DSM 26524</strain>
    </source>
</reference>
<evidence type="ECO:0000256" key="5">
    <source>
        <dbReference type="ARBA" id="ARBA00022989"/>
    </source>
</evidence>
<dbReference type="SUPFAM" id="SSF161098">
    <property type="entry name" value="MetI-like"/>
    <property type="match status" value="1"/>
</dbReference>